<evidence type="ECO:0000313" key="2">
    <source>
        <dbReference type="Proteomes" id="UP001049176"/>
    </source>
</evidence>
<dbReference type="EMBL" id="CM032185">
    <property type="protein sequence ID" value="KAG7092956.1"/>
    <property type="molecule type" value="Genomic_DNA"/>
</dbReference>
<dbReference type="KEGG" id="more:E1B28_009258"/>
<keyword evidence="2" id="KW-1185">Reference proteome</keyword>
<name>A0A9P7UU49_9AGAR</name>
<proteinExistence type="predicted"/>
<dbReference type="OrthoDB" id="3164356at2759"/>
<protein>
    <submittedName>
        <fullName evidence="1">Uncharacterized protein</fullName>
    </submittedName>
</protein>
<gene>
    <name evidence="1" type="ORF">E1B28_009258</name>
</gene>
<dbReference type="RefSeq" id="XP_043009426.1">
    <property type="nucleotide sequence ID" value="XM_043154136.1"/>
</dbReference>
<reference evidence="1" key="1">
    <citation type="journal article" date="2021" name="Genome Biol. Evol.">
        <title>The assembled and annotated genome of the fairy-ring fungus Marasmius oreades.</title>
        <authorList>
            <person name="Hiltunen M."/>
            <person name="Ament-Velasquez S.L."/>
            <person name="Johannesson H."/>
        </authorList>
    </citation>
    <scope>NUCLEOTIDE SEQUENCE</scope>
    <source>
        <strain evidence="1">03SP1</strain>
    </source>
</reference>
<accession>A0A9P7UU49</accession>
<comment type="caution">
    <text evidence="1">The sequence shown here is derived from an EMBL/GenBank/DDBJ whole genome shotgun (WGS) entry which is preliminary data.</text>
</comment>
<evidence type="ECO:0000313" key="1">
    <source>
        <dbReference type="EMBL" id="KAG7092956.1"/>
    </source>
</evidence>
<dbReference type="AlphaFoldDB" id="A0A9P7UU49"/>
<dbReference type="GeneID" id="66078334"/>
<organism evidence="1 2">
    <name type="scientific">Marasmius oreades</name>
    <name type="common">fairy-ring Marasmius</name>
    <dbReference type="NCBI Taxonomy" id="181124"/>
    <lineage>
        <taxon>Eukaryota</taxon>
        <taxon>Fungi</taxon>
        <taxon>Dikarya</taxon>
        <taxon>Basidiomycota</taxon>
        <taxon>Agaricomycotina</taxon>
        <taxon>Agaricomycetes</taxon>
        <taxon>Agaricomycetidae</taxon>
        <taxon>Agaricales</taxon>
        <taxon>Marasmiineae</taxon>
        <taxon>Marasmiaceae</taxon>
        <taxon>Marasmius</taxon>
    </lineage>
</organism>
<dbReference type="Proteomes" id="UP001049176">
    <property type="component" value="Chromosome 5"/>
</dbReference>
<sequence length="134" mass="14571">MGNEPRKEYPTYADAAKAACAWVNGGKKKIDTSKLVLYKGKLGSGSGKVVGVGLKTAAGVDVAYIRLDVDNTQNAIHFNAVQFDDGSKFAAVLQPTIAMSQAARESLYVEYLKGLENRSAQFLWEWWRTGVPPS</sequence>